<comment type="caution">
    <text evidence="1">The sequence shown here is derived from an EMBL/GenBank/DDBJ whole genome shotgun (WGS) entry which is preliminary data.</text>
</comment>
<accession>X1B7U2</accession>
<protein>
    <submittedName>
        <fullName evidence="1">Uncharacterized protein</fullName>
    </submittedName>
</protein>
<evidence type="ECO:0000313" key="1">
    <source>
        <dbReference type="EMBL" id="GAG77362.1"/>
    </source>
</evidence>
<sequence>MSEMRRIDIRSGVFTVPVKVSDFIIAQQAKIEKLKEEAQIKDTIIANMRCEVSMMNKEIERLTK</sequence>
<proteinExistence type="predicted"/>
<name>X1B7U2_9ZZZZ</name>
<reference evidence="1" key="1">
    <citation type="journal article" date="2014" name="Front. Microbiol.">
        <title>High frequency of phylogenetically diverse reductive dehalogenase-homologous genes in deep subseafloor sedimentary metagenomes.</title>
        <authorList>
            <person name="Kawai M."/>
            <person name="Futagami T."/>
            <person name="Toyoda A."/>
            <person name="Takaki Y."/>
            <person name="Nishi S."/>
            <person name="Hori S."/>
            <person name="Arai W."/>
            <person name="Tsubouchi T."/>
            <person name="Morono Y."/>
            <person name="Uchiyama I."/>
            <person name="Ito T."/>
            <person name="Fujiyama A."/>
            <person name="Inagaki F."/>
            <person name="Takami H."/>
        </authorList>
    </citation>
    <scope>NUCLEOTIDE SEQUENCE</scope>
    <source>
        <strain evidence="1">Expedition CK06-06</strain>
    </source>
</reference>
<dbReference type="EMBL" id="BART01016086">
    <property type="protein sequence ID" value="GAG77362.1"/>
    <property type="molecule type" value="Genomic_DNA"/>
</dbReference>
<organism evidence="1">
    <name type="scientific">marine sediment metagenome</name>
    <dbReference type="NCBI Taxonomy" id="412755"/>
    <lineage>
        <taxon>unclassified sequences</taxon>
        <taxon>metagenomes</taxon>
        <taxon>ecological metagenomes</taxon>
    </lineage>
</organism>
<gene>
    <name evidence="1" type="ORF">S01H4_31048</name>
</gene>
<dbReference type="AlphaFoldDB" id="X1B7U2"/>